<proteinExistence type="predicted"/>
<dbReference type="EMBL" id="JAUEPS010000168">
    <property type="protein sequence ID" value="KAK0434984.1"/>
    <property type="molecule type" value="Genomic_DNA"/>
</dbReference>
<evidence type="ECO:0000313" key="2">
    <source>
        <dbReference type="Proteomes" id="UP001175211"/>
    </source>
</evidence>
<comment type="caution">
    <text evidence="1">The sequence shown here is derived from an EMBL/GenBank/DDBJ whole genome shotgun (WGS) entry which is preliminary data.</text>
</comment>
<dbReference type="GeneID" id="85364026"/>
<accession>A0AA39J3L7</accession>
<organism evidence="1 2">
    <name type="scientific">Armillaria tabescens</name>
    <name type="common">Ringless honey mushroom</name>
    <name type="synonym">Agaricus tabescens</name>
    <dbReference type="NCBI Taxonomy" id="1929756"/>
    <lineage>
        <taxon>Eukaryota</taxon>
        <taxon>Fungi</taxon>
        <taxon>Dikarya</taxon>
        <taxon>Basidiomycota</taxon>
        <taxon>Agaricomycotina</taxon>
        <taxon>Agaricomycetes</taxon>
        <taxon>Agaricomycetidae</taxon>
        <taxon>Agaricales</taxon>
        <taxon>Marasmiineae</taxon>
        <taxon>Physalacriaceae</taxon>
        <taxon>Desarmillaria</taxon>
    </lineage>
</organism>
<evidence type="ECO:0000313" key="1">
    <source>
        <dbReference type="EMBL" id="KAK0434984.1"/>
    </source>
</evidence>
<dbReference type="AlphaFoldDB" id="A0AA39J3L7"/>
<dbReference type="Proteomes" id="UP001175211">
    <property type="component" value="Unassembled WGS sequence"/>
</dbReference>
<dbReference type="RefSeq" id="XP_060321841.1">
    <property type="nucleotide sequence ID" value="XM_060480478.1"/>
</dbReference>
<keyword evidence="2" id="KW-1185">Reference proteome</keyword>
<protein>
    <submittedName>
        <fullName evidence="1">Uncharacterized protein</fullName>
    </submittedName>
</protein>
<sequence length="353" mass="39370">MTLWNMAEGVMKCSRIYPHFRACITEGWMDVLEYYVDRLKEAKSAAQTVNTPRNVIMENRRTEGKYGVEEELKSQFMECMTIAPQELLLPTLLMVVMQHELHIRLAAETPTMKCFGSQIHWCSSSSYGDLKGTMWFDYFNVYNETTSSASTFTGSATSSSSPSGFMENSPDAAVSLASSDSSSANIGAIVGSIVLSKSDRMCIPTQSVIPRHHFRYVFQVVTPPDSLVICTGAPESSTAPMLSSSAGRFAGDSVAEMKQRQGGPWQDISNLSRISTVGFVHVHKKMTCPQSTVLTSCFIYATASSRTILAQRYISATPSRYHVTFYFVLAAHKRHHVWNVLFYYFLGYIVGKY</sequence>
<reference evidence="1" key="1">
    <citation type="submission" date="2023-06" db="EMBL/GenBank/DDBJ databases">
        <authorList>
            <consortium name="Lawrence Berkeley National Laboratory"/>
            <person name="Ahrendt S."/>
            <person name="Sahu N."/>
            <person name="Indic B."/>
            <person name="Wong-Bajracharya J."/>
            <person name="Merenyi Z."/>
            <person name="Ke H.-M."/>
            <person name="Monk M."/>
            <person name="Kocsube S."/>
            <person name="Drula E."/>
            <person name="Lipzen A."/>
            <person name="Balint B."/>
            <person name="Henrissat B."/>
            <person name="Andreopoulos B."/>
            <person name="Martin F.M."/>
            <person name="Harder C.B."/>
            <person name="Rigling D."/>
            <person name="Ford K.L."/>
            <person name="Foster G.D."/>
            <person name="Pangilinan J."/>
            <person name="Papanicolaou A."/>
            <person name="Barry K."/>
            <person name="LaButti K."/>
            <person name="Viragh M."/>
            <person name="Koriabine M."/>
            <person name="Yan M."/>
            <person name="Riley R."/>
            <person name="Champramary S."/>
            <person name="Plett K.L."/>
            <person name="Tsai I.J."/>
            <person name="Slot J."/>
            <person name="Sipos G."/>
            <person name="Plett J."/>
            <person name="Nagy L.G."/>
            <person name="Grigoriev I.V."/>
        </authorList>
    </citation>
    <scope>NUCLEOTIDE SEQUENCE</scope>
    <source>
        <strain evidence="1">CCBAS 213</strain>
    </source>
</reference>
<name>A0AA39J3L7_ARMTA</name>
<gene>
    <name evidence="1" type="ORF">EV420DRAFT_1754284</name>
</gene>